<dbReference type="Proteomes" id="UP000199477">
    <property type="component" value="Unassembled WGS sequence"/>
</dbReference>
<protein>
    <submittedName>
        <fullName evidence="2">Uncharacterized protein</fullName>
    </submittedName>
</protein>
<dbReference type="EMBL" id="FONH01000009">
    <property type="protein sequence ID" value="SFF18588.1"/>
    <property type="molecule type" value="Genomic_DNA"/>
</dbReference>
<dbReference type="STRING" id="500610.SAMN02799615_02703"/>
<reference evidence="3" key="1">
    <citation type="submission" date="2016-10" db="EMBL/GenBank/DDBJ databases">
        <authorList>
            <person name="Varghese N."/>
            <person name="Submissions S."/>
        </authorList>
    </citation>
    <scope>NUCLEOTIDE SEQUENCE [LARGE SCALE GENOMIC DNA]</scope>
    <source>
        <strain evidence="3">UNC178MFTsu3.1</strain>
    </source>
</reference>
<evidence type="ECO:0000313" key="3">
    <source>
        <dbReference type="Proteomes" id="UP000199477"/>
    </source>
</evidence>
<organism evidence="2 3">
    <name type="scientific">Dyella marensis</name>
    <dbReference type="NCBI Taxonomy" id="500610"/>
    <lineage>
        <taxon>Bacteria</taxon>
        <taxon>Pseudomonadati</taxon>
        <taxon>Pseudomonadota</taxon>
        <taxon>Gammaproteobacteria</taxon>
        <taxon>Lysobacterales</taxon>
        <taxon>Rhodanobacteraceae</taxon>
        <taxon>Dyella</taxon>
    </lineage>
</organism>
<evidence type="ECO:0000313" key="2">
    <source>
        <dbReference type="EMBL" id="SFF18588.1"/>
    </source>
</evidence>
<sequence>MMDTIDLLEAIGSDASLRHLPGDELAKQLEAQASEALKAAASTGDSAPLVVELGAQKSEPPQVTQAPGTEEEDLPEQLPTPLSPEEEE</sequence>
<feature type="region of interest" description="Disordered" evidence="1">
    <location>
        <begin position="37"/>
        <end position="88"/>
    </location>
</feature>
<keyword evidence="3" id="KW-1185">Reference proteome</keyword>
<gene>
    <name evidence="2" type="ORF">SAMN02799615_02703</name>
</gene>
<name>A0A1I2GMU6_9GAMM</name>
<proteinExistence type="predicted"/>
<accession>A0A1I2GMU6</accession>
<dbReference type="AlphaFoldDB" id="A0A1I2GMU6"/>
<evidence type="ECO:0000256" key="1">
    <source>
        <dbReference type="SAM" id="MobiDB-lite"/>
    </source>
</evidence>